<dbReference type="Proteomes" id="UP000076154">
    <property type="component" value="Unassembled WGS sequence"/>
</dbReference>
<name>A0A369JSA1_HYPMA</name>
<dbReference type="AlphaFoldDB" id="A0A369JSA1"/>
<dbReference type="InterPro" id="IPR032675">
    <property type="entry name" value="LRR_dom_sf"/>
</dbReference>
<protein>
    <submittedName>
        <fullName evidence="1">Uncharacterized protein</fullName>
    </submittedName>
</protein>
<reference evidence="1" key="1">
    <citation type="submission" date="2018-04" db="EMBL/GenBank/DDBJ databases">
        <title>Whole genome sequencing of Hypsizygus marmoreus.</title>
        <authorList>
            <person name="Choi I.-G."/>
            <person name="Min B."/>
            <person name="Kim J.-G."/>
            <person name="Kim S."/>
            <person name="Oh Y.-L."/>
            <person name="Kong W.-S."/>
            <person name="Park H."/>
            <person name="Jeong J."/>
            <person name="Song E.-S."/>
        </authorList>
    </citation>
    <scope>NUCLEOTIDE SEQUENCE [LARGE SCALE GENOMIC DNA]</scope>
    <source>
        <strain evidence="1">51987-8</strain>
    </source>
</reference>
<sequence>MLDRVSLDVIFEPLQVFKGGPIEIFLRGRKMGGTYLPLLGYSLRQSPTFLESLTNVSAVRTPPSQPAGVKMDFELAGTDNNLLPEFERRLIRNLLMSVEQELDSTDAQIERTRAILGDLIEGRARKAAQIARLRVAVAPQQTLPPELLAKIFIHCMENDDGEEYNENRGPPFLHLRTSAGSLPWTLGHVCSRWRQIVLHEPCLWNRIAILYPIALPMLQEALSRTSEGPISIRFITGPHTTISDNDPLLALILSCTERITELYLSSTSFWIRRFLAQVPGHPLALKSLEFHVESDIFQVLEASPIFKAAPNLCRLSILRGQISVPPPPASFPGNLSIPWSQITHLNLTFTTMSPVSAHEVLRKSANLQECHFWIDDVAHPTIGSSILAVGSIVLPHLHSLQFDAETTLLSSEFIRPLTLPSLKVFEEWNVETDGLPYSQISSLIHRSQCNMIDLAITGYAEEGIQMLLEAIPLVKNFSCNVSLPTAVVEKMANRCLIPHAKMLEFYVNGVNVLETFVNALEDGLFKEPQKYTGLERITLGVTMEDDAYNAFLVQQARCEEMTTAPRGSHLFLDVYRRA</sequence>
<evidence type="ECO:0000313" key="2">
    <source>
        <dbReference type="Proteomes" id="UP000076154"/>
    </source>
</evidence>
<keyword evidence="2" id="KW-1185">Reference proteome</keyword>
<comment type="caution">
    <text evidence="1">The sequence shown here is derived from an EMBL/GenBank/DDBJ whole genome shotgun (WGS) entry which is preliminary data.</text>
</comment>
<evidence type="ECO:0000313" key="1">
    <source>
        <dbReference type="EMBL" id="RDB21656.1"/>
    </source>
</evidence>
<dbReference type="Gene3D" id="1.20.1280.50">
    <property type="match status" value="1"/>
</dbReference>
<dbReference type="InParanoid" id="A0A369JSA1"/>
<proteinExistence type="predicted"/>
<organism evidence="1 2">
    <name type="scientific">Hypsizygus marmoreus</name>
    <name type="common">White beech mushroom</name>
    <name type="synonym">Agaricus marmoreus</name>
    <dbReference type="NCBI Taxonomy" id="39966"/>
    <lineage>
        <taxon>Eukaryota</taxon>
        <taxon>Fungi</taxon>
        <taxon>Dikarya</taxon>
        <taxon>Basidiomycota</taxon>
        <taxon>Agaricomycotina</taxon>
        <taxon>Agaricomycetes</taxon>
        <taxon>Agaricomycetidae</taxon>
        <taxon>Agaricales</taxon>
        <taxon>Tricholomatineae</taxon>
        <taxon>Lyophyllaceae</taxon>
        <taxon>Hypsizygus</taxon>
    </lineage>
</organism>
<gene>
    <name evidence="1" type="ORF">Hypma_011254</name>
</gene>
<accession>A0A369JSA1</accession>
<dbReference type="EMBL" id="LUEZ02000054">
    <property type="protein sequence ID" value="RDB21656.1"/>
    <property type="molecule type" value="Genomic_DNA"/>
</dbReference>
<dbReference type="OrthoDB" id="3042049at2759"/>
<dbReference type="Gene3D" id="3.80.10.10">
    <property type="entry name" value="Ribonuclease Inhibitor"/>
    <property type="match status" value="1"/>
</dbReference>